<feature type="domain" description="Penicillin-binding protein transpeptidase" evidence="12">
    <location>
        <begin position="391"/>
        <end position="664"/>
    </location>
</feature>
<dbReference type="PANTHER" id="PTHR30627">
    <property type="entry name" value="PEPTIDOGLYCAN D,D-TRANSPEPTIDASE"/>
    <property type="match status" value="1"/>
</dbReference>
<organism evidence="15 16">
    <name type="scientific">Kineococcus xinjiangensis</name>
    <dbReference type="NCBI Taxonomy" id="512762"/>
    <lineage>
        <taxon>Bacteria</taxon>
        <taxon>Bacillati</taxon>
        <taxon>Actinomycetota</taxon>
        <taxon>Actinomycetes</taxon>
        <taxon>Kineosporiales</taxon>
        <taxon>Kineosporiaceae</taxon>
        <taxon>Kineococcus</taxon>
    </lineage>
</organism>
<keyword evidence="11" id="KW-0812">Transmembrane</keyword>
<evidence type="ECO:0000256" key="3">
    <source>
        <dbReference type="ARBA" id="ARBA00007898"/>
    </source>
</evidence>
<evidence type="ECO:0000256" key="5">
    <source>
        <dbReference type="ARBA" id="ARBA00022729"/>
    </source>
</evidence>
<comment type="caution">
    <text evidence="15">The sequence shown here is derived from an EMBL/GenBank/DDBJ whole genome shotgun (WGS) entry which is preliminary data.</text>
</comment>
<feature type="compositionally biased region" description="Pro residues" evidence="10">
    <location>
        <begin position="1"/>
        <end position="12"/>
    </location>
</feature>
<dbReference type="GO" id="GO:0046677">
    <property type="term" value="P:response to antibiotic"/>
    <property type="evidence" value="ECO:0007669"/>
    <property type="project" value="UniProtKB-UniRule"/>
</dbReference>
<evidence type="ECO:0000259" key="12">
    <source>
        <dbReference type="Pfam" id="PF00905"/>
    </source>
</evidence>
<comment type="subcellular location">
    <subcellularLocation>
        <location evidence="1">Membrane</location>
    </subcellularLocation>
</comment>
<dbReference type="AlphaFoldDB" id="A0A2S6IFG3"/>
<dbReference type="InterPro" id="IPR007887">
    <property type="entry name" value="MecA_N"/>
</dbReference>
<feature type="transmembrane region" description="Helical" evidence="11">
    <location>
        <begin position="37"/>
        <end position="57"/>
    </location>
</feature>
<feature type="domain" description="NTF2-like N-terminal transpeptidase" evidence="14">
    <location>
        <begin position="69"/>
        <end position="182"/>
    </location>
</feature>
<dbReference type="Gene3D" id="3.90.1310.10">
    <property type="entry name" value="Penicillin-binding protein 2a (Domain 2)"/>
    <property type="match status" value="1"/>
</dbReference>
<evidence type="ECO:0000256" key="7">
    <source>
        <dbReference type="ARBA" id="ARBA00023136"/>
    </source>
</evidence>
<keyword evidence="6 9" id="KW-0378">Hydrolase</keyword>
<evidence type="ECO:0000256" key="1">
    <source>
        <dbReference type="ARBA" id="ARBA00004370"/>
    </source>
</evidence>
<keyword evidence="5" id="KW-0732">Signal</keyword>
<evidence type="ECO:0000256" key="11">
    <source>
        <dbReference type="SAM" id="Phobius"/>
    </source>
</evidence>
<dbReference type="EMBL" id="PTJD01000012">
    <property type="protein sequence ID" value="PPK92926.1"/>
    <property type="molecule type" value="Genomic_DNA"/>
</dbReference>
<sequence length="669" mass="68392">MSEPAAPHPPTRPGRTADGAGGGSGTRPGGGVRRRTALIAGAAGAVVAAGAGAAVVLTRRPDPEPARRAAEAVAAAWNESRWDAVTWDGPVTPAAVTDRYAAATQGLAAGGVTGPEVALAGVDSTRLAEGRARATYDVSWQAGPQRWTYRSTADLVRPPEGEPDTWRVRWAPSLIHPELTEGATLTAVREQPPRAEVLGRDGTPVVTDTQVVDVGVHPARTGDPAATAAAVAEVLDVDAAKLTERIRTAEPDAFVPVLTLRRTDFDAQQERLRPVPGVVFRAGVLPLAPTRAFARSLLGGVGEVTAELVEESGGRHVPGDRVGLSGLQRRYDERLGGAPGVLVQLTGGTGAAARTLFEVPASPGEAVGTTLDERVQNAADEVLATVGPQSAIVAVDVPTGDVLAVANGPATGGDRALTGRFPPGSTFKVVSTLALLEKGLTADEPVPCPPTFTVDGRSFRNFEGEALGETTFRTDFAMSCNTAFADLSSRLDDGDLAAAAARLGIGTGWDVGVDAFDGDVPVTESAVDRAAAAFGQGRTLVSPLALAVAAASVARGATVEPRLVVDPAPEGAAAPPVDLPAASVATLHELMRAVVTDGTAPVLRDCPGGEVFAKTGTAEHGQQVPPETHAWLVGWQGSTAFAVFVAEGRSGGSTAAPVARAFLERLALG</sequence>
<dbReference type="InterPro" id="IPR006311">
    <property type="entry name" value="TAT_signal"/>
</dbReference>
<dbReference type="PROSITE" id="PS00337">
    <property type="entry name" value="BETA_LACTAMASE_D"/>
    <property type="match status" value="1"/>
</dbReference>
<evidence type="ECO:0000256" key="4">
    <source>
        <dbReference type="ARBA" id="ARBA00012865"/>
    </source>
</evidence>
<comment type="catalytic activity">
    <reaction evidence="9">
        <text>a beta-lactam + H2O = a substituted beta-amino acid</text>
        <dbReference type="Rhea" id="RHEA:20401"/>
        <dbReference type="ChEBI" id="CHEBI:15377"/>
        <dbReference type="ChEBI" id="CHEBI:35627"/>
        <dbReference type="ChEBI" id="CHEBI:140347"/>
        <dbReference type="EC" id="3.5.2.6"/>
    </reaction>
</comment>
<dbReference type="InterPro" id="IPR002137">
    <property type="entry name" value="Beta-lactam_class-D_AS"/>
</dbReference>
<dbReference type="Pfam" id="PF05223">
    <property type="entry name" value="MecA_N"/>
    <property type="match status" value="1"/>
</dbReference>
<proteinExistence type="inferred from homology"/>
<protein>
    <recommendedName>
        <fullName evidence="4 9">Beta-lactamase</fullName>
        <ecNumber evidence="4 9">3.5.2.6</ecNumber>
    </recommendedName>
</protein>
<evidence type="ECO:0000259" key="13">
    <source>
        <dbReference type="Pfam" id="PF03717"/>
    </source>
</evidence>
<keyword evidence="11" id="KW-1133">Transmembrane helix</keyword>
<dbReference type="PANTHER" id="PTHR30627:SF24">
    <property type="entry name" value="PENICILLIN-BINDING PROTEIN 4B"/>
    <property type="match status" value="1"/>
</dbReference>
<keyword evidence="8 9" id="KW-0046">Antibiotic resistance</keyword>
<keyword evidence="15" id="KW-0132">Cell division</keyword>
<dbReference type="InterPro" id="IPR001460">
    <property type="entry name" value="PCN-bd_Tpept"/>
</dbReference>
<dbReference type="InterPro" id="IPR005311">
    <property type="entry name" value="PBP_dimer"/>
</dbReference>
<evidence type="ECO:0000256" key="6">
    <source>
        <dbReference type="ARBA" id="ARBA00022801"/>
    </source>
</evidence>
<name>A0A2S6IFG3_9ACTN</name>
<dbReference type="OrthoDB" id="5241017at2"/>
<feature type="compositionally biased region" description="Gly residues" evidence="10">
    <location>
        <begin position="19"/>
        <end position="31"/>
    </location>
</feature>
<dbReference type="EC" id="3.5.2.6" evidence="4 9"/>
<accession>A0A2S6IFG3</accession>
<dbReference type="Pfam" id="PF03717">
    <property type="entry name" value="PBP_dimer"/>
    <property type="match status" value="1"/>
</dbReference>
<dbReference type="Gene3D" id="3.40.710.10">
    <property type="entry name" value="DD-peptidase/beta-lactamase superfamily"/>
    <property type="match status" value="1"/>
</dbReference>
<dbReference type="GO" id="GO:0008800">
    <property type="term" value="F:beta-lactamase activity"/>
    <property type="evidence" value="ECO:0007669"/>
    <property type="project" value="UniProtKB-UniRule"/>
</dbReference>
<evidence type="ECO:0000256" key="10">
    <source>
        <dbReference type="SAM" id="MobiDB-lite"/>
    </source>
</evidence>
<dbReference type="GO" id="GO:0017001">
    <property type="term" value="P:antibiotic catabolic process"/>
    <property type="evidence" value="ECO:0007669"/>
    <property type="project" value="InterPro"/>
</dbReference>
<comment type="similarity">
    <text evidence="3 9">Belongs to the class-D beta-lactamase family.</text>
</comment>
<dbReference type="RefSeq" id="WP_104434312.1">
    <property type="nucleotide sequence ID" value="NZ_PTJD01000012.1"/>
</dbReference>
<dbReference type="Proteomes" id="UP000239485">
    <property type="component" value="Unassembled WGS sequence"/>
</dbReference>
<comment type="similarity">
    <text evidence="2">Belongs to the transpeptidase family.</text>
</comment>
<dbReference type="GO" id="GO:0071555">
    <property type="term" value="P:cell wall organization"/>
    <property type="evidence" value="ECO:0007669"/>
    <property type="project" value="TreeGrafter"/>
</dbReference>
<dbReference type="SUPFAM" id="SSF56601">
    <property type="entry name" value="beta-lactamase/transpeptidase-like"/>
    <property type="match status" value="1"/>
</dbReference>
<keyword evidence="15" id="KW-0131">Cell cycle</keyword>
<dbReference type="InterPro" id="IPR012338">
    <property type="entry name" value="Beta-lactam/transpept-like"/>
</dbReference>
<dbReference type="GO" id="GO:0005886">
    <property type="term" value="C:plasma membrane"/>
    <property type="evidence" value="ECO:0007669"/>
    <property type="project" value="TreeGrafter"/>
</dbReference>
<reference evidence="15 16" key="1">
    <citation type="submission" date="2018-02" db="EMBL/GenBank/DDBJ databases">
        <title>Genomic Encyclopedia of Archaeal and Bacterial Type Strains, Phase II (KMG-II): from individual species to whole genera.</title>
        <authorList>
            <person name="Goeker M."/>
        </authorList>
    </citation>
    <scope>NUCLEOTIDE SEQUENCE [LARGE SCALE GENOMIC DNA]</scope>
    <source>
        <strain evidence="15 16">DSM 22857</strain>
    </source>
</reference>
<evidence type="ECO:0000313" key="15">
    <source>
        <dbReference type="EMBL" id="PPK92926.1"/>
    </source>
</evidence>
<dbReference type="GO" id="GO:0071972">
    <property type="term" value="F:peptidoglycan L,D-transpeptidase activity"/>
    <property type="evidence" value="ECO:0007669"/>
    <property type="project" value="TreeGrafter"/>
</dbReference>
<evidence type="ECO:0000313" key="16">
    <source>
        <dbReference type="Proteomes" id="UP000239485"/>
    </source>
</evidence>
<evidence type="ECO:0000259" key="14">
    <source>
        <dbReference type="Pfam" id="PF05223"/>
    </source>
</evidence>
<dbReference type="GO" id="GO:0051301">
    <property type="term" value="P:cell division"/>
    <property type="evidence" value="ECO:0007669"/>
    <property type="project" value="UniProtKB-KW"/>
</dbReference>
<dbReference type="SUPFAM" id="SSF56519">
    <property type="entry name" value="Penicillin binding protein dimerisation domain"/>
    <property type="match status" value="1"/>
</dbReference>
<dbReference type="InterPro" id="IPR050515">
    <property type="entry name" value="Beta-lactam/transpept"/>
</dbReference>
<dbReference type="InterPro" id="IPR036138">
    <property type="entry name" value="PBP_dimer_sf"/>
</dbReference>
<feature type="domain" description="Penicillin-binding protein dimerisation" evidence="13">
    <location>
        <begin position="190"/>
        <end position="343"/>
    </location>
</feature>
<evidence type="ECO:0000256" key="9">
    <source>
        <dbReference type="RuleBase" id="RU361140"/>
    </source>
</evidence>
<evidence type="ECO:0000256" key="2">
    <source>
        <dbReference type="ARBA" id="ARBA00007171"/>
    </source>
</evidence>
<keyword evidence="16" id="KW-1185">Reference proteome</keyword>
<evidence type="ECO:0000256" key="8">
    <source>
        <dbReference type="ARBA" id="ARBA00023251"/>
    </source>
</evidence>
<dbReference type="GO" id="GO:0008658">
    <property type="term" value="F:penicillin binding"/>
    <property type="evidence" value="ECO:0007669"/>
    <property type="project" value="InterPro"/>
</dbReference>
<dbReference type="Pfam" id="PF00905">
    <property type="entry name" value="Transpeptidase"/>
    <property type="match status" value="1"/>
</dbReference>
<feature type="region of interest" description="Disordered" evidence="10">
    <location>
        <begin position="1"/>
        <end position="32"/>
    </location>
</feature>
<dbReference type="PROSITE" id="PS51318">
    <property type="entry name" value="TAT"/>
    <property type="match status" value="1"/>
</dbReference>
<keyword evidence="7 11" id="KW-0472">Membrane</keyword>
<gene>
    <name evidence="15" type="ORF">CLV92_112104</name>
</gene>